<keyword evidence="8" id="KW-0175">Coiled coil</keyword>
<keyword evidence="5" id="KW-0498">Mitosis</keyword>
<gene>
    <name evidence="10" type="primary">mad1</name>
    <name evidence="10" type="ORF">SPOM_SPBC3D6.04C</name>
</gene>
<proteinExistence type="inferred from homology"/>
<evidence type="ECO:0000256" key="6">
    <source>
        <dbReference type="ARBA" id="ARBA00023242"/>
    </source>
</evidence>
<dbReference type="PANTHER" id="PTHR23168">
    <property type="entry name" value="MITOTIC SPINDLE ASSEMBLY CHECKPOINT PROTEIN MAD1 MITOTIC ARREST DEFICIENT-LIKE PROTEIN 1"/>
    <property type="match status" value="1"/>
</dbReference>
<evidence type="ECO:0000256" key="3">
    <source>
        <dbReference type="ARBA" id="ARBA00022019"/>
    </source>
</evidence>
<evidence type="ECO:0000256" key="1">
    <source>
        <dbReference type="ARBA" id="ARBA00004123"/>
    </source>
</evidence>
<reference evidence="10 11" key="1">
    <citation type="journal article" date="2002" name="Nature">
        <title>The genome sequence of Schizosaccharomyces pombe.</title>
        <authorList>
            <person name="Wood V."/>
            <person name="Gwilliam R."/>
            <person name="Rajandream M.A."/>
            <person name="Lyne M."/>
            <person name="Lyne R."/>
            <person name="Stewart A."/>
            <person name="Sgouros J."/>
            <person name="Peat N."/>
            <person name="Hayles J."/>
            <person name="Baker S."/>
            <person name="Basham D."/>
            <person name="Bowman S."/>
            <person name="Brooks K."/>
            <person name="Brown D."/>
            <person name="Brown S."/>
            <person name="Chillingworth T."/>
            <person name="Churcher C."/>
            <person name="Collins M."/>
            <person name="Connor R."/>
            <person name="Cronin A."/>
            <person name="Davis P."/>
            <person name="Feltwell T."/>
            <person name="Fraser A."/>
            <person name="Gentles S."/>
            <person name="Goble A."/>
            <person name="Hamlin N."/>
            <person name="Harris D."/>
            <person name="Hidalgo J."/>
            <person name="Hodgson G."/>
            <person name="Holroyd S."/>
            <person name="Hornsby T."/>
            <person name="Howarth S."/>
            <person name="Huckle E.J."/>
            <person name="Hunt S."/>
            <person name="Jagels K."/>
            <person name="James K."/>
            <person name="Jones L."/>
            <person name="Jones M."/>
            <person name="Leather S."/>
            <person name="McDonald S."/>
            <person name="McLean J."/>
            <person name="Mooney P."/>
            <person name="Moule S."/>
            <person name="Mungall K."/>
            <person name="Murphy L."/>
            <person name="Niblett D."/>
            <person name="Odell C."/>
            <person name="Oliver K."/>
            <person name="O'Neil S."/>
            <person name="Pearson D."/>
            <person name="Quail M.A."/>
            <person name="Rabbinowitsch E."/>
            <person name="Rutherford K."/>
            <person name="Rutter S."/>
            <person name="Saunders D."/>
            <person name="Seeger K."/>
            <person name="Sharp S."/>
            <person name="Skelton J."/>
            <person name="Simmonds M."/>
            <person name="Squares R."/>
            <person name="Squares S."/>
            <person name="Stevens K."/>
            <person name="Taylor K."/>
            <person name="Taylor R.G."/>
            <person name="Tivey A."/>
            <person name="Walsh S."/>
            <person name="Warren T."/>
            <person name="Whitehead S."/>
            <person name="Woodward J."/>
            <person name="Volckaert G."/>
            <person name="Aert R."/>
            <person name="Robben J."/>
            <person name="Grymonprez B."/>
            <person name="Weltjens I."/>
            <person name="Vanstreels E."/>
            <person name="Rieger M."/>
            <person name="Schafer M."/>
            <person name="Muller-Auer S."/>
            <person name="Gabel C."/>
            <person name="Fuchs M."/>
            <person name="Dusterhoft A."/>
            <person name="Fritzc C."/>
            <person name="Holzer E."/>
            <person name="Moestl D."/>
            <person name="Hilbert H."/>
            <person name="Borzym K."/>
            <person name="Langer I."/>
            <person name="Beck A."/>
            <person name="Lehrach H."/>
            <person name="Reinhardt R."/>
            <person name="Pohl T.M."/>
            <person name="Eger P."/>
            <person name="Zimmermann W."/>
            <person name="Wedler H."/>
            <person name="Wambutt R."/>
            <person name="Purnelle B."/>
            <person name="Goffeau A."/>
            <person name="Cadieu E."/>
            <person name="Dreano S."/>
            <person name="Gloux S."/>
            <person name="Lelaure V."/>
            <person name="Mottier S."/>
            <person name="Galibert F."/>
            <person name="Aves S.J."/>
            <person name="Xiang Z."/>
            <person name="Hunt C."/>
            <person name="Moore K."/>
            <person name="Hurst S.M."/>
            <person name="Lucas M."/>
            <person name="Rochet M."/>
            <person name="Gaillardin C."/>
            <person name="Tallada V.A."/>
            <person name="Garzon A."/>
            <person name="Thode G."/>
            <person name="Daga R.R."/>
            <person name="Cruzado L."/>
            <person name="Jimenez J."/>
            <person name="Sanchez M."/>
            <person name="del Rey F."/>
            <person name="Benito J."/>
            <person name="Dominguez A."/>
            <person name="Revuelta J.L."/>
            <person name="Moreno S."/>
            <person name="Armstrong J."/>
            <person name="Forsburg S.L."/>
            <person name="Cerutti L."/>
            <person name="Lowe T."/>
            <person name="McCombie W.R."/>
            <person name="Paulsen I."/>
            <person name="Potashkin J."/>
            <person name="Shpakovski G.V."/>
            <person name="Ussery D."/>
            <person name="Barrell B.G."/>
            <person name="Nurse P."/>
        </authorList>
    </citation>
    <scope>NUCLEOTIDE SEQUENCE [LARGE SCALE GENOMIC DNA]</scope>
    <source>
        <strain evidence="11">972 / ATCC 24843</strain>
    </source>
</reference>
<comment type="similarity">
    <text evidence="2">Belongs to the MAD1 family.</text>
</comment>
<dbReference type="Gene3D" id="3.30.457.60">
    <property type="match status" value="1"/>
</dbReference>
<dbReference type="Gene3D" id="1.20.5.170">
    <property type="match status" value="1"/>
</dbReference>
<keyword evidence="6" id="KW-0539">Nucleus</keyword>
<comment type="subcellular location">
    <subcellularLocation>
        <location evidence="1">Nucleus</location>
    </subcellularLocation>
</comment>
<name>A0AAN2L3A6_SCHPO</name>
<accession>A0AAN2L3A6</accession>
<dbReference type="GO" id="GO:0005634">
    <property type="term" value="C:nucleus"/>
    <property type="evidence" value="ECO:0007669"/>
    <property type="project" value="UniProtKB-SubCell"/>
</dbReference>
<dbReference type="SMR" id="A0AAN2L3A6"/>
<evidence type="ECO:0000256" key="5">
    <source>
        <dbReference type="ARBA" id="ARBA00022776"/>
    </source>
</evidence>
<evidence type="ECO:0000256" key="2">
    <source>
        <dbReference type="ARBA" id="ARBA00008029"/>
    </source>
</evidence>
<sequence>MADSPRDPFQSRSQLPRFLATSVKKPNLKKPSVNSANETKNPKLASLEFQLENLKNDLKRKELEFEREQIELQRKLAEEHEQKNSLQLRLTLVEKQLEEQSTSYQKEIEEVRNEKEATQVKIHELLDAKWKEIAELKTQIEKNDQALSEKNHEVMVSNQALQMKDTNLTNLEKLFADSREQLETKCKELAAAEQQLQELSVHNQQLEESIKQVSSSIELEKINAEQRLQISELEKLKAAQEERIEKLSSNNRNVEILKEEKNDLESKLYRFEEYRDKVATLELENEKIQTELNSWKSLITNELPTPEAVSNKLVFLQNTNANLGERVSSLESQLSNKPANQPLGANEKDAAHITELETKLKELHEQNRRLQRQKSLATQEIDLLRENLKSYDDEEAILSEKNTDMKKLERIEGLVKLVDEYKLKLESMPVSLDVDETSDEVSLQKRRRKNEHKDAGYVTELYRKNQHLLFQVKEKTNIEAFLREQIITLESSIATLRQELAQVTEINSCRVLQHRSNPTLKYERIKAAQLEMLNAENSALKALLEDKKVDCLPIQSFKIAERKALDLKKEVAEREKRIQRLKEIFSVKSLEFREAVFSLFGYKLDFMPNGSVRVTSTYSREDNTAFIFDGESSTMKLVGNPSGPEFERLIRFWCDERKTIPGMLAALTLELLDKND</sequence>
<feature type="coiled-coil region" evidence="8">
    <location>
        <begin position="530"/>
        <end position="584"/>
    </location>
</feature>
<dbReference type="InterPro" id="IPR008672">
    <property type="entry name" value="Mad1"/>
</dbReference>
<dbReference type="Pfam" id="PF05557">
    <property type="entry name" value="MAD"/>
    <property type="match status" value="1"/>
</dbReference>
<keyword evidence="4" id="KW-0132">Cell division</keyword>
<organism evidence="10 11">
    <name type="scientific">Schizosaccharomyces pombe (strain 972 / ATCC 24843)</name>
    <name type="common">Fission yeast</name>
    <dbReference type="NCBI Taxonomy" id="284812"/>
    <lineage>
        <taxon>Eukaryota</taxon>
        <taxon>Fungi</taxon>
        <taxon>Dikarya</taxon>
        <taxon>Ascomycota</taxon>
        <taxon>Taphrinomycotina</taxon>
        <taxon>Schizosaccharomycetes</taxon>
        <taxon>Schizosaccharomycetales</taxon>
        <taxon>Schizosaccharomycetaceae</taxon>
        <taxon>Schizosaccharomyces</taxon>
    </lineage>
</organism>
<feature type="coiled-coil region" evidence="8">
    <location>
        <begin position="44"/>
        <end position="411"/>
    </location>
</feature>
<dbReference type="EMBL" id="CU329671">
    <property type="protein sequence ID" value="CAK9839820.1"/>
    <property type="molecule type" value="Genomic_DNA"/>
</dbReference>
<evidence type="ECO:0000256" key="7">
    <source>
        <dbReference type="ARBA" id="ARBA00023306"/>
    </source>
</evidence>
<dbReference type="GO" id="GO:0051301">
    <property type="term" value="P:cell division"/>
    <property type="evidence" value="ECO:0007669"/>
    <property type="project" value="UniProtKB-KW"/>
</dbReference>
<evidence type="ECO:0000256" key="9">
    <source>
        <dbReference type="SAM" id="MobiDB-lite"/>
    </source>
</evidence>
<evidence type="ECO:0000256" key="8">
    <source>
        <dbReference type="SAM" id="Coils"/>
    </source>
</evidence>
<protein>
    <recommendedName>
        <fullName evidence="3">Spindle assembly checkpoint component MAD1</fullName>
    </recommendedName>
</protein>
<dbReference type="PANTHER" id="PTHR23168:SF0">
    <property type="entry name" value="MITOTIC SPINDLE ASSEMBLY CHECKPOINT PROTEIN MAD1"/>
    <property type="match status" value="1"/>
</dbReference>
<dbReference type="GO" id="GO:0007094">
    <property type="term" value="P:mitotic spindle assembly checkpoint signaling"/>
    <property type="evidence" value="ECO:0007669"/>
    <property type="project" value="InterPro"/>
</dbReference>
<evidence type="ECO:0000313" key="10">
    <source>
        <dbReference type="EMBL" id="CAK9839820.1"/>
    </source>
</evidence>
<dbReference type="AlphaFoldDB" id="A0AAN2L3A6"/>
<dbReference type="KEGG" id="spo:2540320"/>
<evidence type="ECO:0000256" key="4">
    <source>
        <dbReference type="ARBA" id="ARBA00022618"/>
    </source>
</evidence>
<dbReference type="Proteomes" id="UP000002485">
    <property type="component" value="Chromosome II"/>
</dbReference>
<feature type="region of interest" description="Disordered" evidence="9">
    <location>
        <begin position="1"/>
        <end position="44"/>
    </location>
</feature>
<dbReference type="GeneID" id="2540320"/>
<evidence type="ECO:0000313" key="11">
    <source>
        <dbReference type="Proteomes" id="UP000002485"/>
    </source>
</evidence>
<keyword evidence="11" id="KW-1185">Reference proteome</keyword>
<keyword evidence="7" id="KW-0131">Cell cycle</keyword>